<name>A0A835ANT3_9POAL</name>
<proteinExistence type="predicted"/>
<gene>
    <name evidence="1" type="ORF">HU200_055966</name>
</gene>
<comment type="caution">
    <text evidence="1">The sequence shown here is derived from an EMBL/GenBank/DDBJ whole genome shotgun (WGS) entry which is preliminary data.</text>
</comment>
<protein>
    <submittedName>
        <fullName evidence="1">Uncharacterized protein</fullName>
    </submittedName>
</protein>
<dbReference type="Proteomes" id="UP000636709">
    <property type="component" value="Unassembled WGS sequence"/>
</dbReference>
<organism evidence="1 2">
    <name type="scientific">Digitaria exilis</name>
    <dbReference type="NCBI Taxonomy" id="1010633"/>
    <lineage>
        <taxon>Eukaryota</taxon>
        <taxon>Viridiplantae</taxon>
        <taxon>Streptophyta</taxon>
        <taxon>Embryophyta</taxon>
        <taxon>Tracheophyta</taxon>
        <taxon>Spermatophyta</taxon>
        <taxon>Magnoliopsida</taxon>
        <taxon>Liliopsida</taxon>
        <taxon>Poales</taxon>
        <taxon>Poaceae</taxon>
        <taxon>PACMAD clade</taxon>
        <taxon>Panicoideae</taxon>
        <taxon>Panicodae</taxon>
        <taxon>Paniceae</taxon>
        <taxon>Anthephorinae</taxon>
        <taxon>Digitaria</taxon>
    </lineage>
</organism>
<accession>A0A835ANT3</accession>
<evidence type="ECO:0000313" key="1">
    <source>
        <dbReference type="EMBL" id="KAF8663350.1"/>
    </source>
</evidence>
<dbReference type="EMBL" id="JACEFO010002379">
    <property type="protein sequence ID" value="KAF8663350.1"/>
    <property type="molecule type" value="Genomic_DNA"/>
</dbReference>
<sequence length="115" mass="11810">MIMNTYVQTLIGLGATEVVVPGVLPCRASGASTPASGSIDFYAQVVDMHGPLAGDLRYVHAPRLHCVLHDADEAGHRDEATASTGPIVAAEPIACLARSGRSSDLVGLLLAASLC</sequence>
<dbReference type="AlphaFoldDB" id="A0A835ANT3"/>
<keyword evidence="2" id="KW-1185">Reference proteome</keyword>
<evidence type="ECO:0000313" key="2">
    <source>
        <dbReference type="Proteomes" id="UP000636709"/>
    </source>
</evidence>
<reference evidence="1" key="1">
    <citation type="submission" date="2020-07" db="EMBL/GenBank/DDBJ databases">
        <title>Genome sequence and genetic diversity analysis of an under-domesticated orphan crop, white fonio (Digitaria exilis).</title>
        <authorList>
            <person name="Bennetzen J.L."/>
            <person name="Chen S."/>
            <person name="Ma X."/>
            <person name="Wang X."/>
            <person name="Yssel A.E.J."/>
            <person name="Chaluvadi S.R."/>
            <person name="Johnson M."/>
            <person name="Gangashetty P."/>
            <person name="Hamidou F."/>
            <person name="Sanogo M.D."/>
            <person name="Zwaenepoel A."/>
            <person name="Wallace J."/>
            <person name="Van De Peer Y."/>
            <person name="Van Deynze A."/>
        </authorList>
    </citation>
    <scope>NUCLEOTIDE SEQUENCE</scope>
    <source>
        <tissue evidence="1">Leaves</tissue>
    </source>
</reference>